<comment type="caution">
    <text evidence="3">The sequence shown here is derived from an EMBL/GenBank/DDBJ whole genome shotgun (WGS) entry which is preliminary data.</text>
</comment>
<organism evidence="3 4">
    <name type="scientific">Glaciecola petra</name>
    <dbReference type="NCBI Taxonomy" id="3075602"/>
    <lineage>
        <taxon>Bacteria</taxon>
        <taxon>Pseudomonadati</taxon>
        <taxon>Pseudomonadota</taxon>
        <taxon>Gammaproteobacteria</taxon>
        <taxon>Alteromonadales</taxon>
        <taxon>Alteromonadaceae</taxon>
        <taxon>Glaciecola</taxon>
    </lineage>
</organism>
<name>A0ABU2ZQJ1_9ALTE</name>
<gene>
    <name evidence="3" type="ORF">RM552_08625</name>
</gene>
<evidence type="ECO:0000259" key="2">
    <source>
        <dbReference type="Pfam" id="PF21294"/>
    </source>
</evidence>
<keyword evidence="1" id="KW-0732">Signal</keyword>
<dbReference type="Proteomes" id="UP001253545">
    <property type="component" value="Unassembled WGS sequence"/>
</dbReference>
<evidence type="ECO:0000256" key="1">
    <source>
        <dbReference type="SAM" id="SignalP"/>
    </source>
</evidence>
<reference evidence="3 4" key="1">
    <citation type="submission" date="2023-09" db="EMBL/GenBank/DDBJ databases">
        <authorList>
            <person name="Rey-Velasco X."/>
        </authorList>
    </citation>
    <scope>NUCLEOTIDE SEQUENCE [LARGE SCALE GENOMIC DNA]</scope>
    <source>
        <strain evidence="3 4">P117</strain>
    </source>
</reference>
<dbReference type="PANTHER" id="PTHR40124:SF1">
    <property type="entry name" value="DISAGGREGATASE RELATED REPEAT PROTEIN"/>
    <property type="match status" value="1"/>
</dbReference>
<dbReference type="InterPro" id="IPR048958">
    <property type="entry name" value="Polysacc_lyase_14"/>
</dbReference>
<protein>
    <recommendedName>
        <fullName evidence="2">Polysaccharide lyase 14 domain-containing protein</fullName>
    </recommendedName>
</protein>
<proteinExistence type="predicted"/>
<accession>A0ABU2ZQJ1</accession>
<evidence type="ECO:0000313" key="3">
    <source>
        <dbReference type="EMBL" id="MDT0594901.1"/>
    </source>
</evidence>
<dbReference type="Pfam" id="PF21294">
    <property type="entry name" value="Polysacc_lyase_14"/>
    <property type="match status" value="1"/>
</dbReference>
<sequence>MKSIVSYYFFTAIIASPGFATASSPEQSAVCESENAMLFESFDNKDSLAAKLIDREKNYSVSNGVMTIHYVGSERGSERNRAHIPLSRSVQQATLNFDVYFPEDFDFVLGGKLFGFAPENPVWGGQETKLDGWSSRIMWREGGRPVTYNYHQNRPGKYGEDSSPVGELSKIPRGEWLSLSIYLDAGTGNKDGRSEVWLNGKKVSELTGLSFYDKSKKALITTLALQTFFGGSSPKWAPKNEDGTYRNLSATVDNMGVTEGPCIRPQPIRDI</sequence>
<keyword evidence="4" id="KW-1185">Reference proteome</keyword>
<feature type="chain" id="PRO_5045450470" description="Polysaccharide lyase 14 domain-containing protein" evidence="1">
    <location>
        <begin position="23"/>
        <end position="271"/>
    </location>
</feature>
<feature type="signal peptide" evidence="1">
    <location>
        <begin position="1"/>
        <end position="22"/>
    </location>
</feature>
<dbReference type="Gene3D" id="2.60.120.200">
    <property type="match status" value="1"/>
</dbReference>
<evidence type="ECO:0000313" key="4">
    <source>
        <dbReference type="Proteomes" id="UP001253545"/>
    </source>
</evidence>
<feature type="domain" description="Polysaccharide lyase 14" evidence="2">
    <location>
        <begin position="86"/>
        <end position="245"/>
    </location>
</feature>
<dbReference type="EMBL" id="JAVRHX010000002">
    <property type="protein sequence ID" value="MDT0594901.1"/>
    <property type="molecule type" value="Genomic_DNA"/>
</dbReference>
<dbReference type="RefSeq" id="WP_311368421.1">
    <property type="nucleotide sequence ID" value="NZ_JAVRHX010000002.1"/>
</dbReference>
<dbReference type="PANTHER" id="PTHR40124">
    <property type="match status" value="1"/>
</dbReference>